<protein>
    <submittedName>
        <fullName evidence="2">Integral membrane protein</fullName>
    </submittedName>
</protein>
<keyword evidence="1" id="KW-0812">Transmembrane</keyword>
<gene>
    <name evidence="2" type="ORF">BN970_04825</name>
</gene>
<dbReference type="Proteomes" id="UP000182227">
    <property type="component" value="Unassembled WGS sequence"/>
</dbReference>
<dbReference type="EMBL" id="CTEF01000004">
    <property type="protein sequence ID" value="CQD20904.1"/>
    <property type="molecule type" value="Genomic_DNA"/>
</dbReference>
<evidence type="ECO:0000313" key="2">
    <source>
        <dbReference type="EMBL" id="CQD20904.1"/>
    </source>
</evidence>
<sequence>MILGPRIERQLRQSLQLGGGDWTSLFTEPVAIVTYVLMAILLLMPLVLKLMHRSEETLLIVEDDADQQEKAAQR</sequence>
<keyword evidence="1" id="KW-0472">Membrane</keyword>
<organism evidence="2 3">
    <name type="scientific">Mycolicibacterium conceptionense</name>
    <dbReference type="NCBI Taxonomy" id="451644"/>
    <lineage>
        <taxon>Bacteria</taxon>
        <taxon>Bacillati</taxon>
        <taxon>Actinomycetota</taxon>
        <taxon>Actinomycetes</taxon>
        <taxon>Mycobacteriales</taxon>
        <taxon>Mycobacteriaceae</taxon>
        <taxon>Mycolicibacterium</taxon>
    </lineage>
</organism>
<keyword evidence="1" id="KW-1133">Transmembrane helix</keyword>
<evidence type="ECO:0000256" key="1">
    <source>
        <dbReference type="SAM" id="Phobius"/>
    </source>
</evidence>
<accession>A0A0U1DTQ0</accession>
<evidence type="ECO:0000313" key="3">
    <source>
        <dbReference type="Proteomes" id="UP000182227"/>
    </source>
</evidence>
<feature type="transmembrane region" description="Helical" evidence="1">
    <location>
        <begin position="30"/>
        <end position="48"/>
    </location>
</feature>
<dbReference type="AlphaFoldDB" id="A0A0U1DTQ0"/>
<name>A0A0U1DTQ0_9MYCO</name>
<proteinExistence type="predicted"/>
<reference evidence="2 3" key="1">
    <citation type="submission" date="2015-03" db="EMBL/GenBank/DDBJ databases">
        <authorList>
            <person name="Murphy D."/>
        </authorList>
    </citation>
    <scope>NUCLEOTIDE SEQUENCE [LARGE SCALE GENOMIC DNA]</scope>
    <source>
        <strain evidence="2 3">D16</strain>
    </source>
</reference>